<sequence>MTPPMKQECRYFLSYSGVKLPINLVSPLEPEALANRNTYIRAWFDARERLIRFEKLVYGEIELVHCYDYDDDGVLRRAEITMLDEEPVCISFDQASSDAPVA</sequence>
<protein>
    <recommendedName>
        <fullName evidence="3">YD repeat protein</fullName>
    </recommendedName>
</protein>
<dbReference type="Proteomes" id="UP000236286">
    <property type="component" value="Unassembled WGS sequence"/>
</dbReference>
<accession>A0A2J7TBV3</accession>
<evidence type="ECO:0008006" key="3">
    <source>
        <dbReference type="Google" id="ProtNLM"/>
    </source>
</evidence>
<proteinExistence type="predicted"/>
<gene>
    <name evidence="1" type="ORF">CR492_19735</name>
</gene>
<dbReference type="Pfam" id="PF19653">
    <property type="entry name" value="DUF6156"/>
    <property type="match status" value="1"/>
</dbReference>
<organism evidence="1 2">
    <name type="scientific">Methylocella silvestris</name>
    <dbReference type="NCBI Taxonomy" id="199596"/>
    <lineage>
        <taxon>Bacteria</taxon>
        <taxon>Pseudomonadati</taxon>
        <taxon>Pseudomonadota</taxon>
        <taxon>Alphaproteobacteria</taxon>
        <taxon>Hyphomicrobiales</taxon>
        <taxon>Beijerinckiaceae</taxon>
        <taxon>Methylocella</taxon>
    </lineage>
</organism>
<comment type="caution">
    <text evidence="1">The sequence shown here is derived from an EMBL/GenBank/DDBJ whole genome shotgun (WGS) entry which is preliminary data.</text>
</comment>
<dbReference type="InterPro" id="IPR046154">
    <property type="entry name" value="DUF6156"/>
</dbReference>
<dbReference type="EMBL" id="PDZR01000042">
    <property type="protein sequence ID" value="PNG24244.1"/>
    <property type="molecule type" value="Genomic_DNA"/>
</dbReference>
<dbReference type="OrthoDB" id="8563989at2"/>
<dbReference type="AlphaFoldDB" id="A0A2J7TBV3"/>
<evidence type="ECO:0000313" key="1">
    <source>
        <dbReference type="EMBL" id="PNG24244.1"/>
    </source>
</evidence>
<name>A0A2J7TBV3_METSI</name>
<dbReference type="RefSeq" id="WP_102845433.1">
    <property type="nucleotide sequence ID" value="NZ_PDZR01000042.1"/>
</dbReference>
<evidence type="ECO:0000313" key="2">
    <source>
        <dbReference type="Proteomes" id="UP000236286"/>
    </source>
</evidence>
<reference evidence="1 2" key="1">
    <citation type="submission" date="2017-10" db="EMBL/GenBank/DDBJ databases">
        <title>Genome announcement of Methylocella silvestris TVC from permafrost.</title>
        <authorList>
            <person name="Wang J."/>
            <person name="Geng K."/>
            <person name="Ul-Haque F."/>
            <person name="Crombie A.T."/>
            <person name="Street L.E."/>
            <person name="Wookey P.A."/>
            <person name="Murrell J.C."/>
            <person name="Pratscher J."/>
        </authorList>
    </citation>
    <scope>NUCLEOTIDE SEQUENCE [LARGE SCALE GENOMIC DNA]</scope>
    <source>
        <strain evidence="1 2">TVC</strain>
    </source>
</reference>